<proteinExistence type="predicted"/>
<keyword evidence="2" id="KW-1185">Reference proteome</keyword>
<accession>A0A916XWK3</accession>
<protein>
    <submittedName>
        <fullName evidence="1">Uncharacterized protein</fullName>
    </submittedName>
</protein>
<dbReference type="RefSeq" id="WP_188360930.1">
    <property type="nucleotide sequence ID" value="NZ_BMFG01000002.1"/>
</dbReference>
<reference evidence="1" key="1">
    <citation type="journal article" date="2014" name="Int. J. Syst. Evol. Microbiol.">
        <title>Complete genome sequence of Corynebacterium casei LMG S-19264T (=DSM 44701T), isolated from a smear-ripened cheese.</title>
        <authorList>
            <consortium name="US DOE Joint Genome Institute (JGI-PGF)"/>
            <person name="Walter F."/>
            <person name="Albersmeier A."/>
            <person name="Kalinowski J."/>
            <person name="Ruckert C."/>
        </authorList>
    </citation>
    <scope>NUCLEOTIDE SEQUENCE</scope>
    <source>
        <strain evidence="1">CGMCC 1.12506</strain>
    </source>
</reference>
<reference evidence="1" key="2">
    <citation type="submission" date="2020-09" db="EMBL/GenBank/DDBJ databases">
        <authorList>
            <person name="Sun Q."/>
            <person name="Zhou Y."/>
        </authorList>
    </citation>
    <scope>NUCLEOTIDE SEQUENCE</scope>
    <source>
        <strain evidence="1">CGMCC 1.12506</strain>
    </source>
</reference>
<sequence>MAKIIVPKKYLDEIVALDVAIQELNEQKIKLLFDLLSIKPSASDLEKILDWGIILVTVLDQQMVVQLNKLSAYMPTLKFVVREDYSLFTLLPGDKKRRVRKKG</sequence>
<gene>
    <name evidence="1" type="ORF">GCM10011343_04840</name>
</gene>
<evidence type="ECO:0000313" key="1">
    <source>
        <dbReference type="EMBL" id="GGD17116.1"/>
    </source>
</evidence>
<dbReference type="Proteomes" id="UP000625735">
    <property type="component" value="Unassembled WGS sequence"/>
</dbReference>
<organism evidence="1 2">
    <name type="scientific">Flavobacterium orientale</name>
    <dbReference type="NCBI Taxonomy" id="1756020"/>
    <lineage>
        <taxon>Bacteria</taxon>
        <taxon>Pseudomonadati</taxon>
        <taxon>Bacteroidota</taxon>
        <taxon>Flavobacteriia</taxon>
        <taxon>Flavobacteriales</taxon>
        <taxon>Flavobacteriaceae</taxon>
        <taxon>Flavobacterium</taxon>
    </lineage>
</organism>
<dbReference type="AlphaFoldDB" id="A0A916XWK3"/>
<dbReference type="EMBL" id="BMFG01000002">
    <property type="protein sequence ID" value="GGD17116.1"/>
    <property type="molecule type" value="Genomic_DNA"/>
</dbReference>
<evidence type="ECO:0000313" key="2">
    <source>
        <dbReference type="Proteomes" id="UP000625735"/>
    </source>
</evidence>
<comment type="caution">
    <text evidence="1">The sequence shown here is derived from an EMBL/GenBank/DDBJ whole genome shotgun (WGS) entry which is preliminary data.</text>
</comment>
<name>A0A916XWK3_9FLAO</name>